<reference evidence="1" key="1">
    <citation type="submission" date="2023-10" db="EMBL/GenBank/DDBJ databases">
        <authorList>
            <person name="Domelevo Entfellner J.-B."/>
        </authorList>
    </citation>
    <scope>NUCLEOTIDE SEQUENCE</scope>
</reference>
<dbReference type="PANTHER" id="PTHR33702">
    <property type="entry name" value="BNAA09G40010D PROTEIN"/>
    <property type="match status" value="1"/>
</dbReference>
<accession>A0AA86RQ08</accession>
<evidence type="ECO:0000313" key="1">
    <source>
        <dbReference type="EMBL" id="CAJ1876265.1"/>
    </source>
</evidence>
<name>A0AA86RQ08_9FABA</name>
<dbReference type="Proteomes" id="UP001189624">
    <property type="component" value="Chromosome 1"/>
</dbReference>
<sequence>MEGISGGLKKYFRRSIRGYQRLHGGDGRKRETVQLGENPGRRRWRIKINPKMKIRKISSPKKLVLWVRDAYMRMMLGLASSMGASAVGFGGDATSTTANGVFERGPLPKEYDQKMIFHMYKSLIMAQGQLLPLDPTPNNGVMTMATTVS</sequence>
<dbReference type="AlphaFoldDB" id="A0AA86RQ08"/>
<dbReference type="EMBL" id="OY731398">
    <property type="protein sequence ID" value="CAJ1876265.1"/>
    <property type="molecule type" value="Genomic_DNA"/>
</dbReference>
<proteinExistence type="predicted"/>
<dbReference type="Gramene" id="rna-AYBTSS11_LOCUS2558">
    <property type="protein sequence ID" value="CAJ1876265.1"/>
    <property type="gene ID" value="gene-AYBTSS11_LOCUS2558"/>
</dbReference>
<keyword evidence="2" id="KW-1185">Reference proteome</keyword>
<organism evidence="1 2">
    <name type="scientific">Sphenostylis stenocarpa</name>
    <dbReference type="NCBI Taxonomy" id="92480"/>
    <lineage>
        <taxon>Eukaryota</taxon>
        <taxon>Viridiplantae</taxon>
        <taxon>Streptophyta</taxon>
        <taxon>Embryophyta</taxon>
        <taxon>Tracheophyta</taxon>
        <taxon>Spermatophyta</taxon>
        <taxon>Magnoliopsida</taxon>
        <taxon>eudicotyledons</taxon>
        <taxon>Gunneridae</taxon>
        <taxon>Pentapetalae</taxon>
        <taxon>rosids</taxon>
        <taxon>fabids</taxon>
        <taxon>Fabales</taxon>
        <taxon>Fabaceae</taxon>
        <taxon>Papilionoideae</taxon>
        <taxon>50 kb inversion clade</taxon>
        <taxon>NPAAA clade</taxon>
        <taxon>indigoferoid/millettioid clade</taxon>
        <taxon>Phaseoleae</taxon>
        <taxon>Sphenostylis</taxon>
    </lineage>
</organism>
<dbReference type="PANTHER" id="PTHR33702:SF5">
    <property type="entry name" value="OS01G0308600 PROTEIN"/>
    <property type="match status" value="1"/>
</dbReference>
<gene>
    <name evidence="1" type="ORF">AYBTSS11_LOCUS2558</name>
</gene>
<protein>
    <submittedName>
        <fullName evidence="1">Uncharacterized protein</fullName>
    </submittedName>
</protein>
<evidence type="ECO:0000313" key="2">
    <source>
        <dbReference type="Proteomes" id="UP001189624"/>
    </source>
</evidence>